<dbReference type="Gene3D" id="3.30.70.270">
    <property type="match status" value="1"/>
</dbReference>
<reference evidence="4" key="1">
    <citation type="submission" date="2018-03" db="EMBL/GenBank/DDBJ databases">
        <authorList>
            <person name="Zecchin S."/>
        </authorList>
    </citation>
    <scope>NUCLEOTIDE SEQUENCE [LARGE SCALE GENOMIC DNA]</scope>
</reference>
<dbReference type="PANTHER" id="PTHR45138">
    <property type="entry name" value="REGULATORY COMPONENTS OF SENSORY TRANSDUCTION SYSTEM"/>
    <property type="match status" value="1"/>
</dbReference>
<evidence type="ECO:0000313" key="3">
    <source>
        <dbReference type="EMBL" id="SPQ00160.1"/>
    </source>
</evidence>
<sequence>MNKIFSIGLVPLKKEKEIALASRGKSILKFKSIRDMRYRAEDSPDLVIVDKSQSSETSFREFQSSFRHIPKVVLSDSYSFRGFSQWIRHPQTYVLQNPSAKEIEFTIKRALTMKQLIDDNLSLRNQLISVTHELEFFSEVSKTLTSTLELSDILTTIMRKSRKLVKAETWSILLMDEDTGELVPGKITGKKEDTNKMKKARLKLGEGIAGWVAQEGIPVVIPDVSVDERFCTSMDKETGIRTKSLMCVPIKSKGNIIGVLEIANKTTNTPFTKDDLDIIMRIVDHAAIAIERASLYQKMAELSVTDDLTKLFNTRYLDRTLEIEIRRAGRHKSSLSLIFMDVDHFKAINDNYGHLIGSKLLVEMGQLLIKRLRTIDIVARYGGDEFVIVLPQTPPSAALAIAERIRKSIEQNIFLKKDGYSLRMTASFGVASYPESAKSKEDLLRLADEAMYRVKYQTRNGVYAIV</sequence>
<dbReference type="InterPro" id="IPR029016">
    <property type="entry name" value="GAF-like_dom_sf"/>
</dbReference>
<dbReference type="SMART" id="SM00267">
    <property type="entry name" value="GGDEF"/>
    <property type="match status" value="1"/>
</dbReference>
<evidence type="ECO:0000313" key="4">
    <source>
        <dbReference type="Proteomes" id="UP000245125"/>
    </source>
</evidence>
<dbReference type="Pfam" id="PF00990">
    <property type="entry name" value="GGDEF"/>
    <property type="match status" value="1"/>
</dbReference>
<dbReference type="GO" id="GO:0052621">
    <property type="term" value="F:diguanylate cyclase activity"/>
    <property type="evidence" value="ECO:0007669"/>
    <property type="project" value="UniProtKB-EC"/>
</dbReference>
<dbReference type="GO" id="GO:1902201">
    <property type="term" value="P:negative regulation of bacterial-type flagellum-dependent cell motility"/>
    <property type="evidence" value="ECO:0007669"/>
    <property type="project" value="TreeGrafter"/>
</dbReference>
<dbReference type="FunFam" id="3.30.70.270:FF:000001">
    <property type="entry name" value="Diguanylate cyclase domain protein"/>
    <property type="match status" value="1"/>
</dbReference>
<dbReference type="GO" id="GO:0043709">
    <property type="term" value="P:cell adhesion involved in single-species biofilm formation"/>
    <property type="evidence" value="ECO:0007669"/>
    <property type="project" value="TreeGrafter"/>
</dbReference>
<name>A0A2U3QFN3_9BACT</name>
<dbReference type="EC" id="2.7.7.65" evidence="1"/>
<protein>
    <recommendedName>
        <fullName evidence="1">diguanylate cyclase</fullName>
        <ecNumber evidence="1">2.7.7.65</ecNumber>
    </recommendedName>
</protein>
<dbReference type="Proteomes" id="UP000245125">
    <property type="component" value="Unassembled WGS sequence"/>
</dbReference>
<dbReference type="InterPro" id="IPR043128">
    <property type="entry name" value="Rev_trsase/Diguanyl_cyclase"/>
</dbReference>
<organism evidence="3 4">
    <name type="scientific">Candidatus Sulfobium mesophilum</name>
    <dbReference type="NCBI Taxonomy" id="2016548"/>
    <lineage>
        <taxon>Bacteria</taxon>
        <taxon>Pseudomonadati</taxon>
        <taxon>Nitrospirota</taxon>
        <taxon>Nitrospiria</taxon>
        <taxon>Nitrospirales</taxon>
        <taxon>Nitrospiraceae</taxon>
        <taxon>Candidatus Sulfobium</taxon>
    </lineage>
</organism>
<dbReference type="SUPFAM" id="SSF55781">
    <property type="entry name" value="GAF domain-like"/>
    <property type="match status" value="1"/>
</dbReference>
<dbReference type="Gene3D" id="3.30.450.40">
    <property type="match status" value="1"/>
</dbReference>
<evidence type="ECO:0000259" key="2">
    <source>
        <dbReference type="PROSITE" id="PS50887"/>
    </source>
</evidence>
<dbReference type="SMART" id="SM00065">
    <property type="entry name" value="GAF"/>
    <property type="match status" value="1"/>
</dbReference>
<dbReference type="PANTHER" id="PTHR45138:SF6">
    <property type="entry name" value="DIGUANYLATE CYCLASE DGCN"/>
    <property type="match status" value="1"/>
</dbReference>
<dbReference type="InterPro" id="IPR029787">
    <property type="entry name" value="Nucleotide_cyclase"/>
</dbReference>
<dbReference type="InterPro" id="IPR000160">
    <property type="entry name" value="GGDEF_dom"/>
</dbReference>
<accession>A0A2U3QFN3</accession>
<gene>
    <name evidence="3" type="ORF">NBG4_190003</name>
</gene>
<dbReference type="Pfam" id="PF01590">
    <property type="entry name" value="GAF"/>
    <property type="match status" value="1"/>
</dbReference>
<dbReference type="GO" id="GO:0005886">
    <property type="term" value="C:plasma membrane"/>
    <property type="evidence" value="ECO:0007669"/>
    <property type="project" value="TreeGrafter"/>
</dbReference>
<feature type="domain" description="GGDEF" evidence="2">
    <location>
        <begin position="333"/>
        <end position="466"/>
    </location>
</feature>
<dbReference type="CDD" id="cd01949">
    <property type="entry name" value="GGDEF"/>
    <property type="match status" value="1"/>
</dbReference>
<dbReference type="AlphaFoldDB" id="A0A2U3QFN3"/>
<dbReference type="InterPro" id="IPR003018">
    <property type="entry name" value="GAF"/>
</dbReference>
<evidence type="ECO:0000256" key="1">
    <source>
        <dbReference type="ARBA" id="ARBA00012528"/>
    </source>
</evidence>
<dbReference type="OrthoDB" id="9759607at2"/>
<dbReference type="EMBL" id="OUUY01000063">
    <property type="protein sequence ID" value="SPQ00160.1"/>
    <property type="molecule type" value="Genomic_DNA"/>
</dbReference>
<dbReference type="InterPro" id="IPR050469">
    <property type="entry name" value="Diguanylate_Cyclase"/>
</dbReference>
<keyword evidence="4" id="KW-1185">Reference proteome</keyword>
<dbReference type="PROSITE" id="PS50887">
    <property type="entry name" value="GGDEF"/>
    <property type="match status" value="1"/>
</dbReference>
<proteinExistence type="predicted"/>
<dbReference type="SUPFAM" id="SSF55073">
    <property type="entry name" value="Nucleotide cyclase"/>
    <property type="match status" value="1"/>
</dbReference>
<dbReference type="NCBIfam" id="TIGR00254">
    <property type="entry name" value="GGDEF"/>
    <property type="match status" value="1"/>
</dbReference>